<keyword evidence="6 7" id="KW-0472">Membrane</keyword>
<dbReference type="AlphaFoldDB" id="A0A935IGV6"/>
<dbReference type="PANTHER" id="PTHR43266">
    <property type="entry name" value="MACROLIDE-EFFLUX PROTEIN"/>
    <property type="match status" value="1"/>
</dbReference>
<dbReference type="InterPro" id="IPR011701">
    <property type="entry name" value="MFS"/>
</dbReference>
<feature type="transmembrane region" description="Helical" evidence="7">
    <location>
        <begin position="266"/>
        <end position="284"/>
    </location>
</feature>
<dbReference type="Gene3D" id="1.20.1250.20">
    <property type="entry name" value="MFS general substrate transporter like domains"/>
    <property type="match status" value="1"/>
</dbReference>
<keyword evidence="3" id="KW-1003">Cell membrane</keyword>
<feature type="transmembrane region" description="Helical" evidence="7">
    <location>
        <begin position="200"/>
        <end position="224"/>
    </location>
</feature>
<evidence type="ECO:0000256" key="7">
    <source>
        <dbReference type="SAM" id="Phobius"/>
    </source>
</evidence>
<feature type="transmembrane region" description="Helical" evidence="7">
    <location>
        <begin position="72"/>
        <end position="95"/>
    </location>
</feature>
<name>A0A935IGV6_9MICO</name>
<dbReference type="PROSITE" id="PS50850">
    <property type="entry name" value="MFS"/>
    <property type="match status" value="1"/>
</dbReference>
<feature type="domain" description="Major facilitator superfamily (MFS) profile" evidence="8">
    <location>
        <begin position="1"/>
        <end position="377"/>
    </location>
</feature>
<organism evidence="9 10">
    <name type="scientific">Candidatus Phosphoribacter hodrii</name>
    <dbReference type="NCBI Taxonomy" id="2953743"/>
    <lineage>
        <taxon>Bacteria</taxon>
        <taxon>Bacillati</taxon>
        <taxon>Actinomycetota</taxon>
        <taxon>Actinomycetes</taxon>
        <taxon>Micrococcales</taxon>
        <taxon>Dermatophilaceae</taxon>
        <taxon>Candidatus Phosphoribacter</taxon>
    </lineage>
</organism>
<feature type="transmembrane region" description="Helical" evidence="7">
    <location>
        <begin position="149"/>
        <end position="168"/>
    </location>
</feature>
<evidence type="ECO:0000256" key="1">
    <source>
        <dbReference type="ARBA" id="ARBA00004651"/>
    </source>
</evidence>
<dbReference type="InterPro" id="IPR001958">
    <property type="entry name" value="Tet-R_TetA/multi-R_MdtG-like"/>
</dbReference>
<reference evidence="9 10" key="1">
    <citation type="submission" date="2020-10" db="EMBL/GenBank/DDBJ databases">
        <title>Connecting structure to function with the recovery of over 1000 high-quality activated sludge metagenome-assembled genomes encoding full-length rRNA genes using long-read sequencing.</title>
        <authorList>
            <person name="Singleton C.M."/>
            <person name="Petriglieri F."/>
            <person name="Kristensen J.M."/>
            <person name="Kirkegaard R.H."/>
            <person name="Michaelsen T.Y."/>
            <person name="Andersen M.H."/>
            <person name="Karst S.M."/>
            <person name="Dueholm M.S."/>
            <person name="Nielsen P.H."/>
            <person name="Albertsen M."/>
        </authorList>
    </citation>
    <scope>NUCLEOTIDE SEQUENCE [LARGE SCALE GENOMIC DNA]</scope>
    <source>
        <strain evidence="9">Ega_18-Q3-R5-49_MAXAC.001</strain>
    </source>
</reference>
<evidence type="ECO:0000259" key="8">
    <source>
        <dbReference type="PROSITE" id="PS50850"/>
    </source>
</evidence>
<evidence type="ECO:0000313" key="9">
    <source>
        <dbReference type="EMBL" id="MBK7271829.1"/>
    </source>
</evidence>
<feature type="transmembrane region" description="Helical" evidence="7">
    <location>
        <begin position="116"/>
        <end position="137"/>
    </location>
</feature>
<evidence type="ECO:0000256" key="2">
    <source>
        <dbReference type="ARBA" id="ARBA00022448"/>
    </source>
</evidence>
<keyword evidence="4 7" id="KW-0812">Transmembrane</keyword>
<dbReference type="EMBL" id="JADJIB010000001">
    <property type="protein sequence ID" value="MBK7271829.1"/>
    <property type="molecule type" value="Genomic_DNA"/>
</dbReference>
<dbReference type="Proteomes" id="UP000726105">
    <property type="component" value="Unassembled WGS sequence"/>
</dbReference>
<evidence type="ECO:0000256" key="3">
    <source>
        <dbReference type="ARBA" id="ARBA00022475"/>
    </source>
</evidence>
<dbReference type="CDD" id="cd06173">
    <property type="entry name" value="MFS_MefA_like"/>
    <property type="match status" value="1"/>
</dbReference>
<dbReference type="InterPro" id="IPR036259">
    <property type="entry name" value="MFS_trans_sf"/>
</dbReference>
<proteinExistence type="predicted"/>
<keyword evidence="5 7" id="KW-1133">Transmembrane helix</keyword>
<keyword evidence="2" id="KW-0813">Transport</keyword>
<feature type="transmembrane region" description="Helical" evidence="7">
    <location>
        <begin position="6"/>
        <end position="22"/>
    </location>
</feature>
<comment type="subcellular location">
    <subcellularLocation>
        <location evidence="1">Cell membrane</location>
        <topology evidence="1">Multi-pass membrane protein</topology>
    </subcellularLocation>
</comment>
<accession>A0A935IGV6</accession>
<protein>
    <submittedName>
        <fullName evidence="9">MFS transporter</fullName>
    </submittedName>
</protein>
<sequence>MSELISLIGDRLVVVALVALVYEQTRSAFAVGILMLLKAVPAVALGSLAGALVDRWNRKWVMVGSNLAQGMLALLIPLTHSLAVLFVAYLAMSIVNQLFIPARAATIPDLVPPAALMSANSLFGAAFVGAIAIGPAVGGWVGESYGLDAAFYLDSLTFLVPAVAVALLRLPSRRSAPSGPQSLSGEARAGWSYIRGHRHLLIALASTIGAFLIIAVMGVLGVVVAKDTLGLGTSGFGGMMSAMGVGMLVAVILVGRSRGGSDRGRLGLIGLLLAGGSLTILPLVTIVPPAMLLSAVMGVGILTVQVSTQTTLQHVPADLRGRVMGVNQTATGLAQLLATALTTLLAGAVGPSAVLISTGLLVTLGAATLVVLVRPRPEGRFS</sequence>
<dbReference type="GO" id="GO:0005886">
    <property type="term" value="C:plasma membrane"/>
    <property type="evidence" value="ECO:0007669"/>
    <property type="project" value="UniProtKB-SubCell"/>
</dbReference>
<dbReference type="SUPFAM" id="SSF103473">
    <property type="entry name" value="MFS general substrate transporter"/>
    <property type="match status" value="1"/>
</dbReference>
<evidence type="ECO:0000256" key="4">
    <source>
        <dbReference type="ARBA" id="ARBA00022692"/>
    </source>
</evidence>
<comment type="caution">
    <text evidence="9">The sequence shown here is derived from an EMBL/GenBank/DDBJ whole genome shotgun (WGS) entry which is preliminary data.</text>
</comment>
<evidence type="ECO:0000256" key="5">
    <source>
        <dbReference type="ARBA" id="ARBA00022989"/>
    </source>
</evidence>
<dbReference type="GO" id="GO:0022857">
    <property type="term" value="F:transmembrane transporter activity"/>
    <property type="evidence" value="ECO:0007669"/>
    <property type="project" value="InterPro"/>
</dbReference>
<dbReference type="PRINTS" id="PR01035">
    <property type="entry name" value="TCRTETA"/>
</dbReference>
<gene>
    <name evidence="9" type="ORF">IPI13_01195</name>
</gene>
<feature type="transmembrane region" description="Helical" evidence="7">
    <location>
        <begin position="354"/>
        <end position="373"/>
    </location>
</feature>
<evidence type="ECO:0000256" key="6">
    <source>
        <dbReference type="ARBA" id="ARBA00023136"/>
    </source>
</evidence>
<feature type="transmembrane region" description="Helical" evidence="7">
    <location>
        <begin position="29"/>
        <end position="52"/>
    </location>
</feature>
<dbReference type="PANTHER" id="PTHR43266:SF2">
    <property type="entry name" value="MAJOR FACILITATOR SUPERFAMILY (MFS) PROFILE DOMAIN-CONTAINING PROTEIN"/>
    <property type="match status" value="1"/>
</dbReference>
<dbReference type="Pfam" id="PF07690">
    <property type="entry name" value="MFS_1"/>
    <property type="match status" value="1"/>
</dbReference>
<dbReference type="InterPro" id="IPR020846">
    <property type="entry name" value="MFS_dom"/>
</dbReference>
<evidence type="ECO:0000313" key="10">
    <source>
        <dbReference type="Proteomes" id="UP000726105"/>
    </source>
</evidence>
<feature type="transmembrane region" description="Helical" evidence="7">
    <location>
        <begin position="236"/>
        <end position="254"/>
    </location>
</feature>